<dbReference type="PANTHER" id="PTHR33371:SF4">
    <property type="entry name" value="INTERMEMBRANE PHOSPHOLIPID TRANSPORT SYSTEM BINDING PROTEIN MLAD"/>
    <property type="match status" value="1"/>
</dbReference>
<dbReference type="eggNOG" id="COG1463">
    <property type="taxonomic scope" value="Bacteria"/>
</dbReference>
<accession>K2PTK0</accession>
<feature type="domain" description="Mce/MlaD" evidence="2">
    <location>
        <begin position="37"/>
        <end position="111"/>
    </location>
</feature>
<keyword evidence="1" id="KW-0472">Membrane</keyword>
<dbReference type="InterPro" id="IPR003399">
    <property type="entry name" value="Mce/MlaD"/>
</dbReference>
<dbReference type="Pfam" id="PF02470">
    <property type="entry name" value="MlaD"/>
    <property type="match status" value="1"/>
</dbReference>
<protein>
    <submittedName>
        <fullName evidence="3">Mammalian cell entry domain-containing protein</fullName>
    </submittedName>
</protein>
<dbReference type="PANTHER" id="PTHR33371">
    <property type="entry name" value="INTERMEMBRANE PHOSPHOLIPID TRANSPORT SYSTEM BINDING PROTEIN MLAD-RELATED"/>
    <property type="match status" value="1"/>
</dbReference>
<keyword evidence="1" id="KW-0812">Transmembrane</keyword>
<organism evidence="3 4">
    <name type="scientific">Galbibacter marinus</name>
    <dbReference type="NCBI Taxonomy" id="555500"/>
    <lineage>
        <taxon>Bacteria</taxon>
        <taxon>Pseudomonadati</taxon>
        <taxon>Bacteroidota</taxon>
        <taxon>Flavobacteriia</taxon>
        <taxon>Flavobacteriales</taxon>
        <taxon>Flavobacteriaceae</taxon>
        <taxon>Galbibacter</taxon>
    </lineage>
</organism>
<dbReference type="OrthoDB" id="9769132at2"/>
<dbReference type="AlphaFoldDB" id="K2PTK0"/>
<keyword evidence="4" id="KW-1185">Reference proteome</keyword>
<evidence type="ECO:0000313" key="4">
    <source>
        <dbReference type="Proteomes" id="UP000007364"/>
    </source>
</evidence>
<dbReference type="STRING" id="555500.I215_10103"/>
<evidence type="ECO:0000256" key="1">
    <source>
        <dbReference type="SAM" id="Phobius"/>
    </source>
</evidence>
<evidence type="ECO:0000313" key="3">
    <source>
        <dbReference type="EMBL" id="EKF54914.1"/>
    </source>
</evidence>
<dbReference type="PATRIC" id="fig|555500.3.peg.2086"/>
<sequence>MKLTRELKTGIIVVGGIVLFILGFTFLKATNIFSSSRTFYAVYEKVNGLTPGTSVSINGLKVGTIQDIRFLDSKGHLLVSFTIDNDFQFSKNSTAEIYDTGIIAGKGLRIVPIYDQAELSKEGDTLQSSIDPGLTELVNQKLAPLQESLDAILKNADSVMIGVDAILDSTSRQHIKNTLENLDGVTYNFNQAGQTLNNLLSTNKGKLDRTLTNVDQLSENLASLSDTLVNADIGLAVNSLKNSMIKLNQVMGKIEQGEGSIGKLMNDDELYTNLSDASLELELLLEDMRLNPKRYVHFSLFGKKAKPYEPNEQEDDIEQKN</sequence>
<gene>
    <name evidence="3" type="ORF">I215_10103</name>
</gene>
<dbReference type="EMBL" id="AMSG01000013">
    <property type="protein sequence ID" value="EKF54914.1"/>
    <property type="molecule type" value="Genomic_DNA"/>
</dbReference>
<proteinExistence type="predicted"/>
<feature type="transmembrane region" description="Helical" evidence="1">
    <location>
        <begin position="7"/>
        <end position="27"/>
    </location>
</feature>
<keyword evidence="1" id="KW-1133">Transmembrane helix</keyword>
<dbReference type="InterPro" id="IPR052336">
    <property type="entry name" value="MlaD_Phospholipid_Transporter"/>
</dbReference>
<reference evidence="3 4" key="1">
    <citation type="journal article" date="2012" name="J. Bacteriol.">
        <title>Genome Sequence of Galbibacter marinum Type Strain ck-I2-15.</title>
        <authorList>
            <person name="Lai Q."/>
            <person name="Li C."/>
            <person name="Shao Z."/>
        </authorList>
    </citation>
    <scope>NUCLEOTIDE SEQUENCE [LARGE SCALE GENOMIC DNA]</scope>
    <source>
        <strain evidence="4">ck-I2-15</strain>
    </source>
</reference>
<evidence type="ECO:0000259" key="2">
    <source>
        <dbReference type="Pfam" id="PF02470"/>
    </source>
</evidence>
<name>K2PTK0_9FLAO</name>
<comment type="caution">
    <text evidence="3">The sequence shown here is derived from an EMBL/GenBank/DDBJ whole genome shotgun (WGS) entry which is preliminary data.</text>
</comment>
<dbReference type="Proteomes" id="UP000007364">
    <property type="component" value="Unassembled WGS sequence"/>
</dbReference>
<dbReference type="RefSeq" id="WP_008991863.1">
    <property type="nucleotide sequence ID" value="NZ_AMSG01000013.1"/>
</dbReference>